<dbReference type="Proteomes" id="UP000294927">
    <property type="component" value="Unassembled WGS sequence"/>
</dbReference>
<dbReference type="PANTHER" id="PTHR11102">
    <property type="entry name" value="SEL-1-LIKE PROTEIN"/>
    <property type="match status" value="1"/>
</dbReference>
<evidence type="ECO:0000313" key="1">
    <source>
        <dbReference type="EMBL" id="TDV57852.1"/>
    </source>
</evidence>
<evidence type="ECO:0000313" key="2">
    <source>
        <dbReference type="Proteomes" id="UP000294927"/>
    </source>
</evidence>
<evidence type="ECO:0008006" key="3">
    <source>
        <dbReference type="Google" id="ProtNLM"/>
    </source>
</evidence>
<dbReference type="SMART" id="SM00671">
    <property type="entry name" value="SEL1"/>
    <property type="match status" value="4"/>
</dbReference>
<accession>A0A4R7W5J5</accession>
<comment type="caution">
    <text evidence="1">The sequence shown here is derived from an EMBL/GenBank/DDBJ whole genome shotgun (WGS) entry which is preliminary data.</text>
</comment>
<keyword evidence="2" id="KW-1185">Reference proteome</keyword>
<dbReference type="InterPro" id="IPR050767">
    <property type="entry name" value="Sel1_AlgK"/>
</dbReference>
<dbReference type="Pfam" id="PF08238">
    <property type="entry name" value="Sel1"/>
    <property type="match status" value="4"/>
</dbReference>
<gene>
    <name evidence="1" type="ORF">CLV71_101726</name>
</gene>
<dbReference type="RefSeq" id="WP_166663908.1">
    <property type="nucleotide sequence ID" value="NZ_SOCP01000001.1"/>
</dbReference>
<dbReference type="EMBL" id="SOCP01000001">
    <property type="protein sequence ID" value="TDV57852.1"/>
    <property type="molecule type" value="Genomic_DNA"/>
</dbReference>
<dbReference type="PANTHER" id="PTHR11102:SF160">
    <property type="entry name" value="ERAD-ASSOCIATED E3 UBIQUITIN-PROTEIN LIGASE COMPONENT HRD3"/>
    <property type="match status" value="1"/>
</dbReference>
<dbReference type="InterPro" id="IPR006597">
    <property type="entry name" value="Sel1-like"/>
</dbReference>
<sequence>MNAPSYDTLARLLAGPDGDGTSLFEAAVELRDSFVRSEHLVGLLPEDAPEVLVAGLDRAGAAGVVEAWLELGRLRGYGAAPWALYPEPDLDASVEAYRNADRAGSVAGALGWVRVAYFARSEQHAAEASARLAELLAAAPEDPELLLLTGYLTQQGYGRAQDEAAAVRYHLAAAERGSDDAAFELSVLYATGTGVPADDAESQRWTVRAAEMGNARAMGNLGGMYATGRGVETDPAVALDWYTRAAEAGHARSAYTAGLMCLVGDGGLPVDRDRAQEYFARAEELGFDVDSALGQLGLSR</sequence>
<dbReference type="AlphaFoldDB" id="A0A4R7W5J5"/>
<proteinExistence type="predicted"/>
<name>A0A4R7W5J5_9PSEU</name>
<reference evidence="1 2" key="1">
    <citation type="submission" date="2019-03" db="EMBL/GenBank/DDBJ databases">
        <title>Genomic Encyclopedia of Archaeal and Bacterial Type Strains, Phase II (KMG-II): from individual species to whole genera.</title>
        <authorList>
            <person name="Goeker M."/>
        </authorList>
    </citation>
    <scope>NUCLEOTIDE SEQUENCE [LARGE SCALE GENOMIC DNA]</scope>
    <source>
        <strain evidence="1 2">DSM 45499</strain>
    </source>
</reference>
<dbReference type="SUPFAM" id="SSF81901">
    <property type="entry name" value="HCP-like"/>
    <property type="match status" value="1"/>
</dbReference>
<protein>
    <recommendedName>
        <fullName evidence="3">TPR repeat protein</fullName>
    </recommendedName>
</protein>
<dbReference type="InterPro" id="IPR011990">
    <property type="entry name" value="TPR-like_helical_dom_sf"/>
</dbReference>
<organism evidence="1 2">
    <name type="scientific">Actinophytocola oryzae</name>
    <dbReference type="NCBI Taxonomy" id="502181"/>
    <lineage>
        <taxon>Bacteria</taxon>
        <taxon>Bacillati</taxon>
        <taxon>Actinomycetota</taxon>
        <taxon>Actinomycetes</taxon>
        <taxon>Pseudonocardiales</taxon>
        <taxon>Pseudonocardiaceae</taxon>
    </lineage>
</organism>
<dbReference type="Gene3D" id="1.25.40.10">
    <property type="entry name" value="Tetratricopeptide repeat domain"/>
    <property type="match status" value="1"/>
</dbReference>